<dbReference type="Proteomes" id="UP000324358">
    <property type="component" value="Unassembled WGS sequence"/>
</dbReference>
<dbReference type="InterPro" id="IPR036737">
    <property type="entry name" value="OmpA-like_sf"/>
</dbReference>
<dbReference type="Gene3D" id="3.30.1330.60">
    <property type="entry name" value="OmpA-like domain"/>
    <property type="match status" value="2"/>
</dbReference>
<dbReference type="GO" id="GO:0016020">
    <property type="term" value="C:membrane"/>
    <property type="evidence" value="ECO:0007669"/>
    <property type="project" value="UniProtKB-UniRule"/>
</dbReference>
<keyword evidence="1" id="KW-0472">Membrane</keyword>
<reference evidence="4 5" key="1">
    <citation type="submission" date="2019-08" db="EMBL/GenBank/DDBJ databases">
        <title>Genomes of Antarctic Bizionia species.</title>
        <authorList>
            <person name="Bowman J.P."/>
        </authorList>
    </citation>
    <scope>NUCLEOTIDE SEQUENCE [LARGE SCALE GENOMIC DNA]</scope>
    <source>
        <strain evidence="4 5">APA-1</strain>
    </source>
</reference>
<protein>
    <submittedName>
        <fullName evidence="4">OmpA family protein</fullName>
    </submittedName>
</protein>
<dbReference type="SUPFAM" id="SSF103088">
    <property type="entry name" value="OmpA-like"/>
    <property type="match status" value="2"/>
</dbReference>
<sequence length="286" mass="32714">MRLMIVGLYLLGSFTILNAQESNILNDTLVFYYKTDAYKLSSNQETEILNFLTNKKLLKIKVEGFADYVGSDTSNHVLAFKRAENISDFIINEQFIDSISVFSKSEQPKPKNYNEYQGNAMDRKVICYVMYSNNLLAENDVSLPDSSANYLDSINQLEVGERIVLRNILFYLGIAVIIPSSYSELLSLKEVLLKNPNLVVEIRGHVCCGVIPETSEDMPKPQQSDSNLKLSRNRAFAVKNYLIENGIDANRIRIKGMGFLEPLYYPEKNDKERQLNRRIELIVLKK</sequence>
<dbReference type="PROSITE" id="PS51123">
    <property type="entry name" value="OMPA_2"/>
    <property type="match status" value="2"/>
</dbReference>
<dbReference type="AlphaFoldDB" id="A0A5D0QVU5"/>
<feature type="domain" description="OmpA-like" evidence="3">
    <location>
        <begin position="20"/>
        <end position="133"/>
    </location>
</feature>
<gene>
    <name evidence="4" type="ORF">ES675_11140</name>
</gene>
<feature type="signal peptide" evidence="2">
    <location>
        <begin position="1"/>
        <end position="19"/>
    </location>
</feature>
<organism evidence="4 5">
    <name type="scientific">Bizionia algoritergicola</name>
    <dbReference type="NCBI Taxonomy" id="291187"/>
    <lineage>
        <taxon>Bacteria</taxon>
        <taxon>Pseudomonadati</taxon>
        <taxon>Bacteroidota</taxon>
        <taxon>Flavobacteriia</taxon>
        <taxon>Flavobacteriales</taxon>
        <taxon>Flavobacteriaceae</taxon>
        <taxon>Bizionia</taxon>
    </lineage>
</organism>
<dbReference type="PANTHER" id="PTHR30329:SF21">
    <property type="entry name" value="LIPOPROTEIN YIAD-RELATED"/>
    <property type="match status" value="1"/>
</dbReference>
<dbReference type="Pfam" id="PF00691">
    <property type="entry name" value="OmpA"/>
    <property type="match status" value="2"/>
</dbReference>
<keyword evidence="5" id="KW-1185">Reference proteome</keyword>
<evidence type="ECO:0000256" key="1">
    <source>
        <dbReference type="PROSITE-ProRule" id="PRU00473"/>
    </source>
</evidence>
<dbReference type="InterPro" id="IPR006665">
    <property type="entry name" value="OmpA-like"/>
</dbReference>
<dbReference type="PANTHER" id="PTHR30329">
    <property type="entry name" value="STATOR ELEMENT OF FLAGELLAR MOTOR COMPLEX"/>
    <property type="match status" value="1"/>
</dbReference>
<proteinExistence type="predicted"/>
<name>A0A5D0QVU5_9FLAO</name>
<evidence type="ECO:0000313" key="5">
    <source>
        <dbReference type="Proteomes" id="UP000324358"/>
    </source>
</evidence>
<keyword evidence="2" id="KW-0732">Signal</keyword>
<evidence type="ECO:0000313" key="4">
    <source>
        <dbReference type="EMBL" id="TYB72314.1"/>
    </source>
</evidence>
<evidence type="ECO:0000259" key="3">
    <source>
        <dbReference type="PROSITE" id="PS51123"/>
    </source>
</evidence>
<dbReference type="RefSeq" id="WP_082985940.1">
    <property type="nucleotide sequence ID" value="NZ_VSKL01000004.1"/>
</dbReference>
<dbReference type="CDD" id="cd07185">
    <property type="entry name" value="OmpA_C-like"/>
    <property type="match status" value="1"/>
</dbReference>
<dbReference type="InterPro" id="IPR050330">
    <property type="entry name" value="Bact_OuterMem_StrucFunc"/>
</dbReference>
<feature type="domain" description="OmpA-like" evidence="3">
    <location>
        <begin position="159"/>
        <end position="286"/>
    </location>
</feature>
<comment type="caution">
    <text evidence="4">The sequence shown here is derived from an EMBL/GenBank/DDBJ whole genome shotgun (WGS) entry which is preliminary data.</text>
</comment>
<accession>A0A5D0QVU5</accession>
<dbReference type="EMBL" id="VSKL01000004">
    <property type="protein sequence ID" value="TYB72314.1"/>
    <property type="molecule type" value="Genomic_DNA"/>
</dbReference>
<feature type="chain" id="PRO_5022906342" evidence="2">
    <location>
        <begin position="20"/>
        <end position="286"/>
    </location>
</feature>
<evidence type="ECO:0000256" key="2">
    <source>
        <dbReference type="SAM" id="SignalP"/>
    </source>
</evidence>
<dbReference type="OrthoDB" id="9782229at2"/>